<dbReference type="InterPro" id="IPR003593">
    <property type="entry name" value="AAA+_ATPase"/>
</dbReference>
<evidence type="ECO:0000313" key="6">
    <source>
        <dbReference type="Proteomes" id="UP000325116"/>
    </source>
</evidence>
<dbReference type="SUPFAM" id="SSF52540">
    <property type="entry name" value="P-loop containing nucleoside triphosphate hydrolases"/>
    <property type="match status" value="1"/>
</dbReference>
<evidence type="ECO:0000256" key="1">
    <source>
        <dbReference type="ARBA" id="ARBA00022448"/>
    </source>
</evidence>
<dbReference type="InterPro" id="IPR027417">
    <property type="entry name" value="P-loop_NTPase"/>
</dbReference>
<dbReference type="GO" id="GO:0140359">
    <property type="term" value="F:ABC-type transporter activity"/>
    <property type="evidence" value="ECO:0007669"/>
    <property type="project" value="UniProtKB-ARBA"/>
</dbReference>
<dbReference type="Proteomes" id="UP000325116">
    <property type="component" value="Unassembled WGS sequence"/>
</dbReference>
<comment type="caution">
    <text evidence="5">The sequence shown here is derived from an EMBL/GenBank/DDBJ whole genome shotgun (WGS) entry which is preliminary data.</text>
</comment>
<dbReference type="SUPFAM" id="SSF50331">
    <property type="entry name" value="MOP-like"/>
    <property type="match status" value="1"/>
</dbReference>
<dbReference type="InterPro" id="IPR047641">
    <property type="entry name" value="ABC_transpr_MalK/UgpC-like"/>
</dbReference>
<dbReference type="InterPro" id="IPR003439">
    <property type="entry name" value="ABC_transporter-like_ATP-bd"/>
</dbReference>
<gene>
    <name evidence="5" type="ORF">EPJ80_07480</name>
</gene>
<dbReference type="EMBL" id="SAXT01000005">
    <property type="protein sequence ID" value="TXJ11557.1"/>
    <property type="molecule type" value="Genomic_DNA"/>
</dbReference>
<accession>A0A5C8CER2</accession>
<dbReference type="Gene3D" id="3.40.50.300">
    <property type="entry name" value="P-loop containing nucleotide triphosphate hydrolases"/>
    <property type="match status" value="1"/>
</dbReference>
<dbReference type="AlphaFoldDB" id="A0A5C8CER2"/>
<name>A0A5C8CER2_9SPIR</name>
<dbReference type="GO" id="GO:0016887">
    <property type="term" value="F:ATP hydrolysis activity"/>
    <property type="evidence" value="ECO:0007669"/>
    <property type="project" value="InterPro"/>
</dbReference>
<evidence type="ECO:0000313" key="5">
    <source>
        <dbReference type="EMBL" id="TXJ11557.1"/>
    </source>
</evidence>
<evidence type="ECO:0000256" key="3">
    <source>
        <dbReference type="ARBA" id="ARBA00022840"/>
    </source>
</evidence>
<keyword evidence="2" id="KW-0547">Nucleotide-binding</keyword>
<dbReference type="FunFam" id="3.40.50.300:FF:000042">
    <property type="entry name" value="Maltose/maltodextrin ABC transporter, ATP-binding protein"/>
    <property type="match status" value="1"/>
</dbReference>
<organism evidence="5 6">
    <name type="scientific">Brachyspira aalborgi</name>
    <dbReference type="NCBI Taxonomy" id="29522"/>
    <lineage>
        <taxon>Bacteria</taxon>
        <taxon>Pseudomonadati</taxon>
        <taxon>Spirochaetota</taxon>
        <taxon>Spirochaetia</taxon>
        <taxon>Brachyspirales</taxon>
        <taxon>Brachyspiraceae</taxon>
        <taxon>Brachyspira</taxon>
    </lineage>
</organism>
<protein>
    <submittedName>
        <fullName evidence="5">ABC transporter ATP-binding protein</fullName>
    </submittedName>
</protein>
<dbReference type="InterPro" id="IPR012340">
    <property type="entry name" value="NA-bd_OB-fold"/>
</dbReference>
<dbReference type="Pfam" id="PF00005">
    <property type="entry name" value="ABC_tran"/>
    <property type="match status" value="1"/>
</dbReference>
<dbReference type="GO" id="GO:0055052">
    <property type="term" value="C:ATP-binding cassette (ABC) transporter complex, substrate-binding subunit-containing"/>
    <property type="evidence" value="ECO:0007669"/>
    <property type="project" value="TreeGrafter"/>
</dbReference>
<dbReference type="InterPro" id="IPR017871">
    <property type="entry name" value="ABC_transporter-like_CS"/>
</dbReference>
<dbReference type="Gene3D" id="2.40.50.100">
    <property type="match status" value="1"/>
</dbReference>
<dbReference type="SMART" id="SM00382">
    <property type="entry name" value="AAA"/>
    <property type="match status" value="1"/>
</dbReference>
<dbReference type="InterPro" id="IPR013611">
    <property type="entry name" value="Transp-assoc_OB_typ2"/>
</dbReference>
<feature type="domain" description="ABC transporter" evidence="4">
    <location>
        <begin position="5"/>
        <end position="235"/>
    </location>
</feature>
<dbReference type="Pfam" id="PF08402">
    <property type="entry name" value="TOBE_2"/>
    <property type="match status" value="1"/>
</dbReference>
<keyword evidence="1" id="KW-0813">Transport</keyword>
<sequence>MSVNITIKNALKKFGNDIIIPNLSLKINNSEFFTLLGPSGCGKTTLLRMIAGFNSIEGGEFYFNDKKINNISPGERNIGMVFQNYAIFPNMSVRKNVEFGLKQRNMSKDEINKETKKFLEIVHVEQYADSMPNKLSGGQQQRVALARALVIKPDVLLMDEPLSNLDAKLRVEMRTAIKNIQRDVGITTVYVTHDQEEAMAVSDRIAVMKSGVIRQIGKPKDIYQRPSDLFVASFIGKSNLLKAKLLINNGKTTVSFTNGYEVSLSNILENELREREIIVSARPEELHIIQDSNSKNGIRGVVKDSVFLGLNTHYFIALETQENVEVIMESSIDQIIPNNSNVLITLNEKKINIFDSKTSLSIMEGVSNSI</sequence>
<evidence type="ECO:0000256" key="2">
    <source>
        <dbReference type="ARBA" id="ARBA00022741"/>
    </source>
</evidence>
<reference evidence="5 6" key="1">
    <citation type="journal article" date="1992" name="Lakartidningen">
        <title>[Penicillin V and not amoxicillin is the first choice preparation in acute otitis].</title>
        <authorList>
            <person name="Kamme C."/>
            <person name="Lundgren K."/>
            <person name="Prellner K."/>
        </authorList>
    </citation>
    <scope>NUCLEOTIDE SEQUENCE [LARGE SCALE GENOMIC DNA]</scope>
    <source>
        <strain evidence="5 6">W1</strain>
    </source>
</reference>
<keyword evidence="3 5" id="KW-0067">ATP-binding</keyword>
<proteinExistence type="predicted"/>
<dbReference type="Gene3D" id="2.40.50.140">
    <property type="entry name" value="Nucleic acid-binding proteins"/>
    <property type="match status" value="1"/>
</dbReference>
<dbReference type="PROSITE" id="PS00211">
    <property type="entry name" value="ABC_TRANSPORTER_1"/>
    <property type="match status" value="1"/>
</dbReference>
<dbReference type="InterPro" id="IPR008995">
    <property type="entry name" value="Mo/tungstate-bd_C_term_dom"/>
</dbReference>
<dbReference type="RefSeq" id="WP_147758507.1">
    <property type="nucleotide sequence ID" value="NZ_SAXT01000005.1"/>
</dbReference>
<evidence type="ECO:0000259" key="4">
    <source>
        <dbReference type="PROSITE" id="PS50893"/>
    </source>
</evidence>
<dbReference type="PROSITE" id="PS50893">
    <property type="entry name" value="ABC_TRANSPORTER_2"/>
    <property type="match status" value="1"/>
</dbReference>
<dbReference type="PANTHER" id="PTHR43875">
    <property type="entry name" value="MALTODEXTRIN IMPORT ATP-BINDING PROTEIN MSMX"/>
    <property type="match status" value="1"/>
</dbReference>
<dbReference type="PANTHER" id="PTHR43875:SF1">
    <property type="entry name" value="OSMOPROTECTIVE COMPOUNDS UPTAKE ATP-BINDING PROTEIN GGTA"/>
    <property type="match status" value="1"/>
</dbReference>
<dbReference type="GO" id="GO:0005524">
    <property type="term" value="F:ATP binding"/>
    <property type="evidence" value="ECO:0007669"/>
    <property type="project" value="UniProtKB-KW"/>
</dbReference>